<sequence>MSSLNIGQAVQREFKILKSPPAKEVAPLPQVGSPAPSSPKLQLPHDKPTIVVFLRHCGDPFAEKTFKVLTKLSNHHRDIHCVAVSHSSQADTEKWIVDIGGEWEVEVVIDEERDVYAAWGLGLSSYWHAMSPSALYSAFRLGKDEGLWGRPTDSGTMWQTSGAFAVDEAGLVKFAHVARSATDVPDFKDILESLGRPRKI</sequence>
<reference evidence="1" key="1">
    <citation type="submission" date="2022-07" db="EMBL/GenBank/DDBJ databases">
        <title>Fungi with potential for degradation of polypropylene.</title>
        <authorList>
            <person name="Gostincar C."/>
        </authorList>
    </citation>
    <scope>NUCLEOTIDE SEQUENCE</scope>
    <source>
        <strain evidence="1">EXF-13308</strain>
    </source>
</reference>
<gene>
    <name evidence="1" type="ORF">NKR23_g2322</name>
</gene>
<dbReference type="Proteomes" id="UP001174694">
    <property type="component" value="Unassembled WGS sequence"/>
</dbReference>
<dbReference type="SUPFAM" id="SSF52833">
    <property type="entry name" value="Thioredoxin-like"/>
    <property type="match status" value="1"/>
</dbReference>
<dbReference type="Pfam" id="PF13911">
    <property type="entry name" value="AhpC-TSA_2"/>
    <property type="match status" value="1"/>
</dbReference>
<organism evidence="1 2">
    <name type="scientific">Pleurostoma richardsiae</name>
    <dbReference type="NCBI Taxonomy" id="41990"/>
    <lineage>
        <taxon>Eukaryota</taxon>
        <taxon>Fungi</taxon>
        <taxon>Dikarya</taxon>
        <taxon>Ascomycota</taxon>
        <taxon>Pezizomycotina</taxon>
        <taxon>Sordariomycetes</taxon>
        <taxon>Sordariomycetidae</taxon>
        <taxon>Calosphaeriales</taxon>
        <taxon>Pleurostomataceae</taxon>
        <taxon>Pleurostoma</taxon>
    </lineage>
</organism>
<accession>A0AA38S2B0</accession>
<dbReference type="AlphaFoldDB" id="A0AA38S2B0"/>
<dbReference type="Gene3D" id="3.40.30.10">
    <property type="entry name" value="Glutaredoxin"/>
    <property type="match status" value="1"/>
</dbReference>
<protein>
    <submittedName>
        <fullName evidence="1">Thioredoxin-like fold protein</fullName>
    </submittedName>
</protein>
<comment type="caution">
    <text evidence="1">The sequence shown here is derived from an EMBL/GenBank/DDBJ whole genome shotgun (WGS) entry which is preliminary data.</text>
</comment>
<evidence type="ECO:0000313" key="2">
    <source>
        <dbReference type="Proteomes" id="UP001174694"/>
    </source>
</evidence>
<name>A0AA38S2B0_9PEZI</name>
<evidence type="ECO:0000313" key="1">
    <source>
        <dbReference type="EMBL" id="KAJ9154799.1"/>
    </source>
</evidence>
<keyword evidence="2" id="KW-1185">Reference proteome</keyword>
<dbReference type="PANTHER" id="PTHR42336:SF2">
    <property type="entry name" value="THIOREDOXIN DOMAIN-CONTAINING PROTEIN"/>
    <property type="match status" value="1"/>
</dbReference>
<dbReference type="InterPro" id="IPR032801">
    <property type="entry name" value="PXL2A/B/C"/>
</dbReference>
<dbReference type="PANTHER" id="PTHR42336">
    <property type="entry name" value="THIOREDOXIN DOMAIN-CONTAINING PROTEIN-RELATED"/>
    <property type="match status" value="1"/>
</dbReference>
<dbReference type="InterPro" id="IPR036249">
    <property type="entry name" value="Thioredoxin-like_sf"/>
</dbReference>
<dbReference type="EMBL" id="JANBVO010000004">
    <property type="protein sequence ID" value="KAJ9154799.1"/>
    <property type="molecule type" value="Genomic_DNA"/>
</dbReference>
<proteinExistence type="predicted"/>